<comment type="caution">
    <text evidence="4">The sequence shown here is derived from an EMBL/GenBank/DDBJ whole genome shotgun (WGS) entry which is preliminary data.</text>
</comment>
<feature type="non-terminal residue" evidence="4">
    <location>
        <position position="299"/>
    </location>
</feature>
<dbReference type="SUPFAM" id="SSF49899">
    <property type="entry name" value="Concanavalin A-like lectins/glucanases"/>
    <property type="match status" value="1"/>
</dbReference>
<dbReference type="EMBL" id="JAATIS010001241">
    <property type="protein sequence ID" value="KAG2466945.1"/>
    <property type="molecule type" value="Genomic_DNA"/>
</dbReference>
<name>A0A8X7XGH2_POLSE</name>
<dbReference type="PANTHER" id="PTHR15036:SF40">
    <property type="entry name" value="CONTACTIN-ASSOCIATED PROTEIN-LIKE 4"/>
    <property type="match status" value="1"/>
</dbReference>
<dbReference type="Pfam" id="PF02210">
    <property type="entry name" value="Laminin_G_2"/>
    <property type="match status" value="1"/>
</dbReference>
<protein>
    <submittedName>
        <fullName evidence="4">CNTP4 protein</fullName>
    </submittedName>
</protein>
<proteinExistence type="predicted"/>
<evidence type="ECO:0000259" key="3">
    <source>
        <dbReference type="PROSITE" id="PS50025"/>
    </source>
</evidence>
<dbReference type="CDD" id="cd00110">
    <property type="entry name" value="LamG"/>
    <property type="match status" value="1"/>
</dbReference>
<dbReference type="Gene3D" id="2.60.120.200">
    <property type="match status" value="1"/>
</dbReference>
<dbReference type="InterPro" id="IPR050372">
    <property type="entry name" value="Neurexin-related_CASP"/>
</dbReference>
<dbReference type="PROSITE" id="PS50025">
    <property type="entry name" value="LAM_G_DOMAIN"/>
    <property type="match status" value="1"/>
</dbReference>
<accession>A0A8X7XGH2</accession>
<dbReference type="SMART" id="SM00282">
    <property type="entry name" value="LamG"/>
    <property type="match status" value="1"/>
</dbReference>
<dbReference type="InterPro" id="IPR001791">
    <property type="entry name" value="Laminin_G"/>
</dbReference>
<feature type="domain" description="Laminin G" evidence="3">
    <location>
        <begin position="1"/>
        <end position="192"/>
    </location>
</feature>
<organism evidence="4 5">
    <name type="scientific">Polypterus senegalus</name>
    <name type="common">Senegal bichir</name>
    <dbReference type="NCBI Taxonomy" id="55291"/>
    <lineage>
        <taxon>Eukaryota</taxon>
        <taxon>Metazoa</taxon>
        <taxon>Chordata</taxon>
        <taxon>Craniata</taxon>
        <taxon>Vertebrata</taxon>
        <taxon>Euteleostomi</taxon>
        <taxon>Actinopterygii</taxon>
        <taxon>Polypteriformes</taxon>
        <taxon>Polypteridae</taxon>
        <taxon>Polypterus</taxon>
    </lineage>
</organism>
<evidence type="ECO:0000256" key="2">
    <source>
        <dbReference type="SAM" id="MobiDB-lite"/>
    </source>
</evidence>
<dbReference type="Proteomes" id="UP000886611">
    <property type="component" value="Unassembled WGS sequence"/>
</dbReference>
<dbReference type="PANTHER" id="PTHR15036">
    <property type="entry name" value="PIKACHURIN-LIKE PROTEIN"/>
    <property type="match status" value="1"/>
</dbReference>
<comment type="caution">
    <text evidence="1">Lacks conserved residue(s) required for the propagation of feature annotation.</text>
</comment>
<gene>
    <name evidence="4" type="primary">Cntnap4</name>
    <name evidence="4" type="ORF">GTO96_0020868</name>
</gene>
<evidence type="ECO:0000313" key="5">
    <source>
        <dbReference type="Proteomes" id="UP000886611"/>
    </source>
</evidence>
<feature type="region of interest" description="Disordered" evidence="2">
    <location>
        <begin position="262"/>
        <end position="281"/>
    </location>
</feature>
<evidence type="ECO:0000256" key="1">
    <source>
        <dbReference type="PROSITE-ProRule" id="PRU00122"/>
    </source>
</evidence>
<reference evidence="4 5" key="1">
    <citation type="journal article" date="2021" name="Cell">
        <title>Tracing the genetic footprints of vertebrate landing in non-teleost ray-finned fishes.</title>
        <authorList>
            <person name="Bi X."/>
            <person name="Wang K."/>
            <person name="Yang L."/>
            <person name="Pan H."/>
            <person name="Jiang H."/>
            <person name="Wei Q."/>
            <person name="Fang M."/>
            <person name="Yu H."/>
            <person name="Zhu C."/>
            <person name="Cai Y."/>
            <person name="He Y."/>
            <person name="Gan X."/>
            <person name="Zeng H."/>
            <person name="Yu D."/>
            <person name="Zhu Y."/>
            <person name="Jiang H."/>
            <person name="Qiu Q."/>
            <person name="Yang H."/>
            <person name="Zhang Y.E."/>
            <person name="Wang W."/>
            <person name="Zhu M."/>
            <person name="He S."/>
            <person name="Zhang G."/>
        </authorList>
    </citation>
    <scope>NUCLEOTIDE SEQUENCE [LARGE SCALE GENOMIC DNA]</scope>
    <source>
        <strain evidence="4">Bchr_013</strain>
    </source>
</reference>
<feature type="non-terminal residue" evidence="4">
    <location>
        <position position="1"/>
    </location>
</feature>
<sequence length="299" mass="33179">MYMFKEPYEMNKNSTTQSSAIYSDITLRKENIAFGFRTTQTPCLLLYVTSSHKEFFAVTLNKNGHLQIKIKLHNSKDAEVFKINFRNLANGQLHKIKIHREAGDLSVQIDHYPREQFSLVADTEFNAIKSIFLGKVFDSDDMDQEISRVNALGFTGCLSAVQFNHIAPLKAALLYSMLSPVIVKGHLAQSTCGAYSSTDPSSIETLHSLSDHPGPIDEGEPIANAIRSDSALIGATQVLYALDSDPNSDVEELLFSSNDKVNLSSGSKTETDNEIESDSDKSKSDTHLVFASLLYFLHF</sequence>
<evidence type="ECO:0000313" key="4">
    <source>
        <dbReference type="EMBL" id="KAG2466945.1"/>
    </source>
</evidence>
<keyword evidence="5" id="KW-1185">Reference proteome</keyword>
<dbReference type="InterPro" id="IPR013320">
    <property type="entry name" value="ConA-like_dom_sf"/>
</dbReference>
<dbReference type="AlphaFoldDB" id="A0A8X7XGH2"/>